<keyword evidence="5" id="KW-0443">Lipid metabolism</keyword>
<dbReference type="RefSeq" id="WP_107566944.1">
    <property type="nucleotide sequence ID" value="NZ_PYYB01000001.1"/>
</dbReference>
<evidence type="ECO:0000313" key="11">
    <source>
        <dbReference type="Proteomes" id="UP000240739"/>
    </source>
</evidence>
<dbReference type="GO" id="GO:0012505">
    <property type="term" value="C:endomembrane system"/>
    <property type="evidence" value="ECO:0007669"/>
    <property type="project" value="UniProtKB-SubCell"/>
</dbReference>
<evidence type="ECO:0000256" key="2">
    <source>
        <dbReference type="ARBA" id="ARBA00022692"/>
    </source>
</evidence>
<keyword evidence="4" id="KW-0560">Oxidoreductase</keyword>
<dbReference type="GO" id="GO:0016020">
    <property type="term" value="C:membrane"/>
    <property type="evidence" value="ECO:0007669"/>
    <property type="project" value="GOC"/>
</dbReference>
<evidence type="ECO:0000256" key="1">
    <source>
        <dbReference type="ARBA" id="ARBA00004127"/>
    </source>
</evidence>
<feature type="compositionally biased region" description="Low complexity" evidence="7">
    <location>
        <begin position="285"/>
        <end position="304"/>
    </location>
</feature>
<evidence type="ECO:0000256" key="7">
    <source>
        <dbReference type="SAM" id="MobiDB-lite"/>
    </source>
</evidence>
<reference evidence="10 11" key="1">
    <citation type="submission" date="2018-03" db="EMBL/GenBank/DDBJ databases">
        <title>Aquarubrobacter algicola gen. nov., sp. nov., a novel actinobacterium isolated from shallow eutrophic lake during the end of cyanobacterial harmful algal blooms.</title>
        <authorList>
            <person name="Chun S.J."/>
        </authorList>
    </citation>
    <scope>NUCLEOTIDE SEQUENCE [LARGE SCALE GENOMIC DNA]</scope>
    <source>
        <strain evidence="10 11">Seoho-28</strain>
    </source>
</reference>
<evidence type="ECO:0000256" key="8">
    <source>
        <dbReference type="SAM" id="Phobius"/>
    </source>
</evidence>
<protein>
    <submittedName>
        <fullName evidence="10">C-5 sterol desaturase</fullName>
    </submittedName>
</protein>
<evidence type="ECO:0000256" key="5">
    <source>
        <dbReference type="ARBA" id="ARBA00023098"/>
    </source>
</evidence>
<evidence type="ECO:0000256" key="4">
    <source>
        <dbReference type="ARBA" id="ARBA00023002"/>
    </source>
</evidence>
<dbReference type="EMBL" id="PYYB01000001">
    <property type="protein sequence ID" value="PTL58506.1"/>
    <property type="molecule type" value="Genomic_DNA"/>
</dbReference>
<dbReference type="InterPro" id="IPR051689">
    <property type="entry name" value="Sterol_desaturase/TMEM195"/>
</dbReference>
<dbReference type="InterPro" id="IPR006694">
    <property type="entry name" value="Fatty_acid_hydroxylase"/>
</dbReference>
<keyword evidence="3 8" id="KW-1133">Transmembrane helix</keyword>
<feature type="transmembrane region" description="Helical" evidence="8">
    <location>
        <begin position="87"/>
        <end position="106"/>
    </location>
</feature>
<dbReference type="Proteomes" id="UP000240739">
    <property type="component" value="Unassembled WGS sequence"/>
</dbReference>
<dbReference type="PANTHER" id="PTHR21624">
    <property type="entry name" value="STEROL DESATURASE-RELATED PROTEIN"/>
    <property type="match status" value="1"/>
</dbReference>
<comment type="subcellular location">
    <subcellularLocation>
        <location evidence="1">Endomembrane system</location>
        <topology evidence="1">Multi-pass membrane protein</topology>
    </subcellularLocation>
</comment>
<keyword evidence="2 8" id="KW-0812">Transmembrane</keyword>
<gene>
    <name evidence="10" type="ORF">C7Y72_01960</name>
</gene>
<keyword evidence="11" id="KW-1185">Reference proteome</keyword>
<dbReference type="GO" id="GO:0050479">
    <property type="term" value="F:glyceryl-ether monooxygenase activity"/>
    <property type="evidence" value="ECO:0007669"/>
    <property type="project" value="TreeGrafter"/>
</dbReference>
<dbReference type="PANTHER" id="PTHR21624:SF1">
    <property type="entry name" value="ALKYLGLYCEROL MONOOXYGENASE"/>
    <property type="match status" value="1"/>
</dbReference>
<evidence type="ECO:0000256" key="6">
    <source>
        <dbReference type="ARBA" id="ARBA00023136"/>
    </source>
</evidence>
<organism evidence="10 11">
    <name type="scientific">Paraconexibacter algicola</name>
    <dbReference type="NCBI Taxonomy" id="2133960"/>
    <lineage>
        <taxon>Bacteria</taxon>
        <taxon>Bacillati</taxon>
        <taxon>Actinomycetota</taxon>
        <taxon>Thermoleophilia</taxon>
        <taxon>Solirubrobacterales</taxon>
        <taxon>Paraconexibacteraceae</taxon>
        <taxon>Paraconexibacter</taxon>
    </lineage>
</organism>
<comment type="caution">
    <text evidence="10">The sequence shown here is derived from an EMBL/GenBank/DDBJ whole genome shotgun (WGS) entry which is preliminary data.</text>
</comment>
<feature type="transmembrane region" description="Helical" evidence="8">
    <location>
        <begin position="138"/>
        <end position="161"/>
    </location>
</feature>
<feature type="transmembrane region" description="Helical" evidence="8">
    <location>
        <begin position="7"/>
        <end position="26"/>
    </location>
</feature>
<proteinExistence type="predicted"/>
<feature type="domain" description="Fatty acid hydroxylase" evidence="9">
    <location>
        <begin position="91"/>
        <end position="224"/>
    </location>
</feature>
<dbReference type="GO" id="GO:0005506">
    <property type="term" value="F:iron ion binding"/>
    <property type="evidence" value="ECO:0007669"/>
    <property type="project" value="InterPro"/>
</dbReference>
<sequence length="304" mass="34741">MSELITYAIPFFVLLLALEALSYHLLGHDHHDDEPATPLKGYERRDTVTSLTMGLGNVAINVGWKLVVVALYVTLYELTPIRMPQDAWWAFVLLFVADDLAFYWYHRVGHRVRIGWASHVVHHSSEHYNLSTALRQPWVPMTALPFWLPLALLGFAPWMILMQQAISLIYQFGLHTERIGRLPRPVEWVFNTPSHHRVHHGANARYLDKNYGGILIVWDRLFGTFEPEGERVRYGLTTNIGTFNPVQVATHEWKAIWADMQRADRLADKLRYTVKPPGWRHDEQPGTTAAATAPEPPVTAAAGR</sequence>
<name>A0A2T4UGW8_9ACTN</name>
<accession>A0A2T4UGW8</accession>
<feature type="region of interest" description="Disordered" evidence="7">
    <location>
        <begin position="275"/>
        <end position="304"/>
    </location>
</feature>
<dbReference type="AlphaFoldDB" id="A0A2T4UGW8"/>
<feature type="transmembrane region" description="Helical" evidence="8">
    <location>
        <begin position="54"/>
        <end position="75"/>
    </location>
</feature>
<dbReference type="GO" id="GO:0008610">
    <property type="term" value="P:lipid biosynthetic process"/>
    <property type="evidence" value="ECO:0007669"/>
    <property type="project" value="InterPro"/>
</dbReference>
<evidence type="ECO:0000313" key="10">
    <source>
        <dbReference type="EMBL" id="PTL58506.1"/>
    </source>
</evidence>
<evidence type="ECO:0000259" key="9">
    <source>
        <dbReference type="Pfam" id="PF04116"/>
    </source>
</evidence>
<keyword evidence="6 8" id="KW-0472">Membrane</keyword>
<evidence type="ECO:0000256" key="3">
    <source>
        <dbReference type="ARBA" id="ARBA00022989"/>
    </source>
</evidence>
<dbReference type="OrthoDB" id="9770329at2"/>
<dbReference type="GO" id="GO:0006643">
    <property type="term" value="P:membrane lipid metabolic process"/>
    <property type="evidence" value="ECO:0007669"/>
    <property type="project" value="TreeGrafter"/>
</dbReference>
<dbReference type="Pfam" id="PF04116">
    <property type="entry name" value="FA_hydroxylase"/>
    <property type="match status" value="1"/>
</dbReference>